<evidence type="ECO:0000313" key="2">
    <source>
        <dbReference type="EMBL" id="SVD73127.1"/>
    </source>
</evidence>
<dbReference type="SUPFAM" id="SSF56935">
    <property type="entry name" value="Porins"/>
    <property type="match status" value="1"/>
</dbReference>
<dbReference type="AlphaFoldDB" id="A0A382XPQ9"/>
<feature type="non-terminal residue" evidence="2">
    <location>
        <position position="208"/>
    </location>
</feature>
<protein>
    <recommendedName>
        <fullName evidence="1">TonB-dependent receptor plug domain-containing protein</fullName>
    </recommendedName>
</protein>
<dbReference type="Pfam" id="PF07715">
    <property type="entry name" value="Plug"/>
    <property type="match status" value="1"/>
</dbReference>
<proteinExistence type="predicted"/>
<dbReference type="InterPro" id="IPR008969">
    <property type="entry name" value="CarboxyPept-like_regulatory"/>
</dbReference>
<dbReference type="PROSITE" id="PS52016">
    <property type="entry name" value="TONB_DEPENDENT_REC_3"/>
    <property type="match status" value="1"/>
</dbReference>
<name>A0A382XPQ9_9ZZZZ</name>
<dbReference type="InterPro" id="IPR039426">
    <property type="entry name" value="TonB-dep_rcpt-like"/>
</dbReference>
<dbReference type="InterPro" id="IPR012910">
    <property type="entry name" value="Plug_dom"/>
</dbReference>
<dbReference type="Pfam" id="PF13715">
    <property type="entry name" value="CarbopepD_reg_2"/>
    <property type="match status" value="1"/>
</dbReference>
<evidence type="ECO:0000259" key="1">
    <source>
        <dbReference type="Pfam" id="PF07715"/>
    </source>
</evidence>
<reference evidence="2" key="1">
    <citation type="submission" date="2018-05" db="EMBL/GenBank/DDBJ databases">
        <authorList>
            <person name="Lanie J.A."/>
            <person name="Ng W.-L."/>
            <person name="Kazmierczak K.M."/>
            <person name="Andrzejewski T.M."/>
            <person name="Davidsen T.M."/>
            <person name="Wayne K.J."/>
            <person name="Tettelin H."/>
            <person name="Glass J.I."/>
            <person name="Rusch D."/>
            <person name="Podicherti R."/>
            <person name="Tsui H.-C.T."/>
            <person name="Winkler M.E."/>
        </authorList>
    </citation>
    <scope>NUCLEOTIDE SEQUENCE</scope>
</reference>
<accession>A0A382XPQ9</accession>
<dbReference type="Gene3D" id="2.60.40.1120">
    <property type="entry name" value="Carboxypeptidase-like, regulatory domain"/>
    <property type="match status" value="1"/>
</dbReference>
<organism evidence="2">
    <name type="scientific">marine metagenome</name>
    <dbReference type="NCBI Taxonomy" id="408172"/>
    <lineage>
        <taxon>unclassified sequences</taxon>
        <taxon>metagenomes</taxon>
        <taxon>ecological metagenomes</taxon>
    </lineage>
</organism>
<dbReference type="InterPro" id="IPR037066">
    <property type="entry name" value="Plug_dom_sf"/>
</dbReference>
<dbReference type="EMBL" id="UINC01169538">
    <property type="protein sequence ID" value="SVD73127.1"/>
    <property type="molecule type" value="Genomic_DNA"/>
</dbReference>
<gene>
    <name evidence="2" type="ORF">METZ01_LOCUS425981</name>
</gene>
<dbReference type="SUPFAM" id="SSF49464">
    <property type="entry name" value="Carboxypeptidase regulatory domain-like"/>
    <property type="match status" value="1"/>
</dbReference>
<dbReference type="Gene3D" id="2.170.130.10">
    <property type="entry name" value="TonB-dependent receptor, plug domain"/>
    <property type="match status" value="1"/>
</dbReference>
<feature type="domain" description="TonB-dependent receptor plug" evidence="1">
    <location>
        <begin position="145"/>
        <end position="207"/>
    </location>
</feature>
<sequence>MHYGAEMNISAPFVIIRYMKKYLIQAAIFLIVSLTSLICQEKKIYGKVIDKDTSQPLFGANIILTGENEKTNGASTDESGNYSINILQSGIYTLKATYIGYDELTEEISIMPSDVDKKLDIELSISSIQLQEYIVTASRGRREKITDAPAAISIISARKIRAASNPNLGDYFKNIKGVDFTASGLDSYNLSARGFNSSFSSRLLTLTD</sequence>